<comment type="catalytic activity">
    <reaction evidence="14">
        <text>3-demethylubiquinone-10 + NADPH + 2 H(+) = 3-demethylubiquinol-10 + NADP(+)</text>
        <dbReference type="Rhea" id="RHEA:83247"/>
        <dbReference type="ChEBI" id="CHEBI:15378"/>
        <dbReference type="ChEBI" id="CHEBI:57783"/>
        <dbReference type="ChEBI" id="CHEBI:58349"/>
        <dbReference type="ChEBI" id="CHEBI:64182"/>
        <dbReference type="ChEBI" id="CHEBI:231824"/>
    </reaction>
</comment>
<dbReference type="GO" id="GO:0005759">
    <property type="term" value="C:mitochondrial matrix"/>
    <property type="evidence" value="ECO:0007669"/>
    <property type="project" value="UniProtKB-SubCell"/>
</dbReference>
<evidence type="ECO:0000256" key="9">
    <source>
        <dbReference type="ARBA" id="ARBA00022902"/>
    </source>
</evidence>
<evidence type="ECO:0000256" key="2">
    <source>
        <dbReference type="ARBA" id="ARBA00004305"/>
    </source>
</evidence>
<keyword evidence="10" id="KW-0809">Transit peptide</keyword>
<comment type="pathway">
    <text evidence="3">Cofactor biosynthesis; ubiquinone biosynthesis.</text>
</comment>
<dbReference type="Gene3D" id="3.90.180.10">
    <property type="entry name" value="Medium-chain alcohol dehydrogenases, catalytic domain"/>
    <property type="match status" value="1"/>
</dbReference>
<dbReference type="PANTHER" id="PTHR11695">
    <property type="entry name" value="ALCOHOL DEHYDROGENASE RELATED"/>
    <property type="match status" value="1"/>
</dbReference>
<dbReference type="GO" id="GO:0005741">
    <property type="term" value="C:mitochondrial outer membrane"/>
    <property type="evidence" value="ECO:0007669"/>
    <property type="project" value="UniProtKB-SubCell"/>
</dbReference>
<feature type="domain" description="Enoyl reductase (ER)" evidence="19">
    <location>
        <begin position="46"/>
        <end position="387"/>
    </location>
</feature>
<dbReference type="InterPro" id="IPR020843">
    <property type="entry name" value="ER"/>
</dbReference>
<dbReference type="AlphaFoldDB" id="A0AAV7CBH7"/>
<keyword evidence="11" id="KW-0560">Oxidoreductase</keyword>
<keyword evidence="13" id="KW-0472">Membrane</keyword>
<evidence type="ECO:0000256" key="8">
    <source>
        <dbReference type="ARBA" id="ARBA00022857"/>
    </source>
</evidence>
<proteinExistence type="inferred from homology"/>
<dbReference type="SMART" id="SM00829">
    <property type="entry name" value="PKS_ER"/>
    <property type="match status" value="1"/>
</dbReference>
<keyword evidence="9" id="KW-0524">Neurogenesis</keyword>
<dbReference type="GO" id="GO:0007399">
    <property type="term" value="P:nervous system development"/>
    <property type="evidence" value="ECO:0007669"/>
    <property type="project" value="UniProtKB-KW"/>
</dbReference>
<dbReference type="InterPro" id="IPR036291">
    <property type="entry name" value="NAD(P)-bd_dom_sf"/>
</dbReference>
<reference evidence="20" key="1">
    <citation type="thesis" date="2020" institute="ProQuest LLC" country="789 East Eisenhower Parkway, Ann Arbor, MI, USA">
        <title>Comparative Genomics and Chromosome Evolution.</title>
        <authorList>
            <person name="Mudd A.B."/>
        </authorList>
    </citation>
    <scope>NUCLEOTIDE SEQUENCE</scope>
    <source>
        <strain evidence="20">237g6f4</strain>
        <tissue evidence="20">Blood</tissue>
    </source>
</reference>
<dbReference type="InterPro" id="IPR037397">
    <property type="entry name" value="RTN4IP1"/>
</dbReference>
<comment type="similarity">
    <text evidence="4">Belongs to the zinc-containing alcohol dehydrogenase family. Quinone oxidoreductase subfamily.</text>
</comment>
<evidence type="ECO:0000256" key="16">
    <source>
        <dbReference type="ARBA" id="ARBA00051102"/>
    </source>
</evidence>
<evidence type="ECO:0000256" key="18">
    <source>
        <dbReference type="ARBA" id="ARBA00071154"/>
    </source>
</evidence>
<dbReference type="GO" id="GO:0016491">
    <property type="term" value="F:oxidoreductase activity"/>
    <property type="evidence" value="ECO:0007669"/>
    <property type="project" value="UniProtKB-KW"/>
</dbReference>
<evidence type="ECO:0000256" key="11">
    <source>
        <dbReference type="ARBA" id="ARBA00023002"/>
    </source>
</evidence>
<comment type="catalytic activity">
    <reaction evidence="16">
        <text>3-demethylubiquinone-10 + NADH + 2 H(+) = 3-demethylubiquinol-10 + NAD(+)</text>
        <dbReference type="Rhea" id="RHEA:83243"/>
        <dbReference type="ChEBI" id="CHEBI:15378"/>
        <dbReference type="ChEBI" id="CHEBI:57540"/>
        <dbReference type="ChEBI" id="CHEBI:57945"/>
        <dbReference type="ChEBI" id="CHEBI:64182"/>
        <dbReference type="ChEBI" id="CHEBI:231824"/>
    </reaction>
</comment>
<keyword evidence="12" id="KW-0496">Mitochondrion</keyword>
<dbReference type="InterPro" id="IPR011032">
    <property type="entry name" value="GroES-like_sf"/>
</dbReference>
<dbReference type="Pfam" id="PF13602">
    <property type="entry name" value="ADH_zinc_N_2"/>
    <property type="match status" value="1"/>
</dbReference>
<sequence>MHIVCRRSALHLGRGSILAGVGKERGIHSSCPRRTVMPAWVIDKYGSNDVLRYNENVLFPIIHYPNEVIIKVHAASLNPIDVNMRSGYGAKSLKMSRDPLHIKTSGSEFPLILGRDVSGTIMECGLDVKYFKPGDQVWAAVPPWKQGTFAEFVVASVNEVSFKPKSLSHTEAASIPYVTLTAWAALVNSCGLSKEKCPGKRVLILGSSGGIGTSSIQLLKAWGAHVTAVCSGNAFTLMKDLGADDIIDYKVAPLEDQLKTRDQFDVILDNIGGTNEALALQFLKPWSGATYVTLVTPFLYNNDQLGIADGMMRTGVTLASKVFKHYYKGIHYRWGFFTPSGPALDEVGELVDAGKIRPVIEEIFPFSKVPQAFQKLEAGHARGKTVIQVTDPEK</sequence>
<comment type="subcellular location">
    <subcellularLocation>
        <location evidence="2">Mitochondrion matrix</location>
    </subcellularLocation>
    <subcellularLocation>
        <location evidence="1">Mitochondrion outer membrane</location>
    </subcellularLocation>
</comment>
<dbReference type="Proteomes" id="UP000824782">
    <property type="component" value="Unassembled WGS sequence"/>
</dbReference>
<evidence type="ECO:0000256" key="14">
    <source>
        <dbReference type="ARBA" id="ARBA00050485"/>
    </source>
</evidence>
<dbReference type="GO" id="GO:0008270">
    <property type="term" value="F:zinc ion binding"/>
    <property type="evidence" value="ECO:0007669"/>
    <property type="project" value="InterPro"/>
</dbReference>
<protein>
    <recommendedName>
        <fullName evidence="18">NAD(P)H oxidoreductase RTN4IP1, mitochondrial</fullName>
    </recommendedName>
</protein>
<evidence type="ECO:0000313" key="20">
    <source>
        <dbReference type="EMBL" id="KAG8582370.1"/>
    </source>
</evidence>
<evidence type="ECO:0000256" key="7">
    <source>
        <dbReference type="ARBA" id="ARBA00022787"/>
    </source>
</evidence>
<keyword evidence="7" id="KW-1000">Mitochondrion outer membrane</keyword>
<evidence type="ECO:0000256" key="15">
    <source>
        <dbReference type="ARBA" id="ARBA00050566"/>
    </source>
</evidence>
<keyword evidence="8" id="KW-0521">NADP</keyword>
<name>A0AAV7CBH7_ENGPU</name>
<dbReference type="PANTHER" id="PTHR11695:SF294">
    <property type="entry name" value="RETICULON-4-INTERACTING PROTEIN 1, MITOCHONDRIAL"/>
    <property type="match status" value="1"/>
</dbReference>
<dbReference type="FunFam" id="3.90.180.10:FF:000009">
    <property type="entry name" value="Reticulon-4-interacting protein 1, mitochondrial"/>
    <property type="match status" value="1"/>
</dbReference>
<comment type="caution">
    <text evidence="20">The sequence shown here is derived from an EMBL/GenBank/DDBJ whole genome shotgun (WGS) entry which is preliminary data.</text>
</comment>
<dbReference type="InterPro" id="IPR050700">
    <property type="entry name" value="YIM1/Zinc_Alcohol_DH_Fams"/>
</dbReference>
<keyword evidence="6" id="KW-0547">Nucleotide-binding</keyword>
<evidence type="ECO:0000256" key="10">
    <source>
        <dbReference type="ARBA" id="ARBA00022946"/>
    </source>
</evidence>
<evidence type="ECO:0000256" key="1">
    <source>
        <dbReference type="ARBA" id="ARBA00004294"/>
    </source>
</evidence>
<evidence type="ECO:0000256" key="5">
    <source>
        <dbReference type="ARBA" id="ARBA00022688"/>
    </source>
</evidence>
<dbReference type="PROSITE" id="PS01162">
    <property type="entry name" value="QOR_ZETA_CRYSTAL"/>
    <property type="match status" value="1"/>
</dbReference>
<organism evidence="20 21">
    <name type="scientific">Engystomops pustulosus</name>
    <name type="common">Tungara frog</name>
    <name type="synonym">Physalaemus pustulosus</name>
    <dbReference type="NCBI Taxonomy" id="76066"/>
    <lineage>
        <taxon>Eukaryota</taxon>
        <taxon>Metazoa</taxon>
        <taxon>Chordata</taxon>
        <taxon>Craniata</taxon>
        <taxon>Vertebrata</taxon>
        <taxon>Euteleostomi</taxon>
        <taxon>Amphibia</taxon>
        <taxon>Batrachia</taxon>
        <taxon>Anura</taxon>
        <taxon>Neobatrachia</taxon>
        <taxon>Hyloidea</taxon>
        <taxon>Leptodactylidae</taxon>
        <taxon>Leiuperinae</taxon>
        <taxon>Engystomops</taxon>
    </lineage>
</organism>
<keyword evidence="5" id="KW-0831">Ubiquinone biosynthesis</keyword>
<evidence type="ECO:0000259" key="19">
    <source>
        <dbReference type="SMART" id="SM00829"/>
    </source>
</evidence>
<accession>A0AAV7CBH7</accession>
<evidence type="ECO:0000256" key="3">
    <source>
        <dbReference type="ARBA" id="ARBA00004749"/>
    </source>
</evidence>
<comment type="catalytic activity">
    <reaction evidence="15">
        <text>a 3-demethylubiquinone + NADH + 2 H(+) = a 3-demethylubiquinol + NAD(+)</text>
        <dbReference type="Rhea" id="RHEA:83235"/>
        <dbReference type="Rhea" id="RHEA-COMP:10914"/>
        <dbReference type="Rhea" id="RHEA-COMP:19654"/>
        <dbReference type="ChEBI" id="CHEBI:15378"/>
        <dbReference type="ChEBI" id="CHEBI:57540"/>
        <dbReference type="ChEBI" id="CHEBI:57945"/>
        <dbReference type="ChEBI" id="CHEBI:84422"/>
        <dbReference type="ChEBI" id="CHEBI:231825"/>
    </reaction>
</comment>
<dbReference type="GO" id="GO:0006744">
    <property type="term" value="P:ubiquinone biosynthetic process"/>
    <property type="evidence" value="ECO:0007669"/>
    <property type="project" value="UniProtKB-KW"/>
</dbReference>
<dbReference type="FunFam" id="3.40.50.720:FF:000147">
    <property type="entry name" value="Reticulon-4-interacting protein 1 homolog, mitochondrial"/>
    <property type="match status" value="1"/>
</dbReference>
<evidence type="ECO:0000256" key="17">
    <source>
        <dbReference type="ARBA" id="ARBA00051220"/>
    </source>
</evidence>
<evidence type="ECO:0000256" key="4">
    <source>
        <dbReference type="ARBA" id="ARBA00010371"/>
    </source>
</evidence>
<gene>
    <name evidence="20" type="ORF">GDO81_008028</name>
</gene>
<dbReference type="Gene3D" id="3.40.50.720">
    <property type="entry name" value="NAD(P)-binding Rossmann-like Domain"/>
    <property type="match status" value="1"/>
</dbReference>
<dbReference type="CDD" id="cd08248">
    <property type="entry name" value="RTN4I1"/>
    <property type="match status" value="1"/>
</dbReference>
<dbReference type="GO" id="GO:0000166">
    <property type="term" value="F:nucleotide binding"/>
    <property type="evidence" value="ECO:0007669"/>
    <property type="project" value="UniProtKB-KW"/>
</dbReference>
<evidence type="ECO:0000256" key="13">
    <source>
        <dbReference type="ARBA" id="ARBA00023136"/>
    </source>
</evidence>
<dbReference type="SUPFAM" id="SSF51735">
    <property type="entry name" value="NAD(P)-binding Rossmann-fold domains"/>
    <property type="match status" value="1"/>
</dbReference>
<evidence type="ECO:0000313" key="21">
    <source>
        <dbReference type="Proteomes" id="UP000824782"/>
    </source>
</evidence>
<dbReference type="SUPFAM" id="SSF50129">
    <property type="entry name" value="GroES-like"/>
    <property type="match status" value="1"/>
</dbReference>
<comment type="catalytic activity">
    <reaction evidence="17">
        <text>a 3-demethylubiquinone + NADPH + 2 H(+) = a 3-demethylubiquinol + NADP(+)</text>
        <dbReference type="Rhea" id="RHEA:83239"/>
        <dbReference type="Rhea" id="RHEA-COMP:10914"/>
        <dbReference type="Rhea" id="RHEA-COMP:19654"/>
        <dbReference type="ChEBI" id="CHEBI:15378"/>
        <dbReference type="ChEBI" id="CHEBI:57783"/>
        <dbReference type="ChEBI" id="CHEBI:58349"/>
        <dbReference type="ChEBI" id="CHEBI:84422"/>
        <dbReference type="ChEBI" id="CHEBI:231825"/>
    </reaction>
</comment>
<dbReference type="EMBL" id="WNYA01000003">
    <property type="protein sequence ID" value="KAG8582370.1"/>
    <property type="molecule type" value="Genomic_DNA"/>
</dbReference>
<keyword evidence="21" id="KW-1185">Reference proteome</keyword>
<dbReference type="InterPro" id="IPR002364">
    <property type="entry name" value="Quin_OxRdtase/zeta-crystal_CS"/>
</dbReference>
<dbReference type="Pfam" id="PF08240">
    <property type="entry name" value="ADH_N"/>
    <property type="match status" value="1"/>
</dbReference>
<evidence type="ECO:0000256" key="6">
    <source>
        <dbReference type="ARBA" id="ARBA00022741"/>
    </source>
</evidence>
<evidence type="ECO:0000256" key="12">
    <source>
        <dbReference type="ARBA" id="ARBA00023128"/>
    </source>
</evidence>
<dbReference type="InterPro" id="IPR013154">
    <property type="entry name" value="ADH-like_N"/>
</dbReference>